<dbReference type="OrthoDB" id="1892195at2759"/>
<dbReference type="Proteomes" id="UP000554482">
    <property type="component" value="Unassembled WGS sequence"/>
</dbReference>
<keyword evidence="1" id="KW-0175">Coiled coil</keyword>
<organism evidence="2 3">
    <name type="scientific">Thalictrum thalictroides</name>
    <name type="common">Rue-anemone</name>
    <name type="synonym">Anemone thalictroides</name>
    <dbReference type="NCBI Taxonomy" id="46969"/>
    <lineage>
        <taxon>Eukaryota</taxon>
        <taxon>Viridiplantae</taxon>
        <taxon>Streptophyta</taxon>
        <taxon>Embryophyta</taxon>
        <taxon>Tracheophyta</taxon>
        <taxon>Spermatophyta</taxon>
        <taxon>Magnoliopsida</taxon>
        <taxon>Ranunculales</taxon>
        <taxon>Ranunculaceae</taxon>
        <taxon>Thalictroideae</taxon>
        <taxon>Thalictrum</taxon>
    </lineage>
</organism>
<dbReference type="EMBL" id="JABWDY010025022">
    <property type="protein sequence ID" value="KAF5189775.1"/>
    <property type="molecule type" value="Genomic_DNA"/>
</dbReference>
<accession>A0A7J6W0B7</accession>
<name>A0A7J6W0B7_THATH</name>
<gene>
    <name evidence="2" type="ORF">FRX31_020640</name>
</gene>
<dbReference type="PANTHER" id="PTHR21596:SF3">
    <property type="entry name" value="FACTOR OF DNA METHYLATION 1-RELATED"/>
    <property type="match status" value="1"/>
</dbReference>
<evidence type="ECO:0000256" key="1">
    <source>
        <dbReference type="SAM" id="Coils"/>
    </source>
</evidence>
<evidence type="ECO:0000313" key="2">
    <source>
        <dbReference type="EMBL" id="KAF5189775.1"/>
    </source>
</evidence>
<feature type="non-terminal residue" evidence="2">
    <location>
        <position position="1"/>
    </location>
</feature>
<sequence length="136" mass="16015">MNGQRRKLDEDMSKSVMKNNSLDMASMEQKKADENVLRLIEHHKREKEAILLLEKKLDAKQKLELEIEEMKGNLQVMKRMGGDDDQKIQEKMKEIDEELKDKIEEIDDLEALNQTLLVKEHKSNNELQEARKELIS</sequence>
<dbReference type="InterPro" id="IPR045177">
    <property type="entry name" value="FDM1-5/IDN2"/>
</dbReference>
<evidence type="ECO:0000313" key="3">
    <source>
        <dbReference type="Proteomes" id="UP000554482"/>
    </source>
</evidence>
<dbReference type="PANTHER" id="PTHR21596">
    <property type="entry name" value="RIBONUCLEASE P SUBUNIT P38"/>
    <property type="match status" value="1"/>
</dbReference>
<dbReference type="AlphaFoldDB" id="A0A7J6W0B7"/>
<comment type="caution">
    <text evidence="2">The sequence shown here is derived from an EMBL/GenBank/DDBJ whole genome shotgun (WGS) entry which is preliminary data.</text>
</comment>
<feature type="coiled-coil region" evidence="1">
    <location>
        <begin position="53"/>
        <end position="119"/>
    </location>
</feature>
<proteinExistence type="predicted"/>
<keyword evidence="3" id="KW-1185">Reference proteome</keyword>
<dbReference type="GO" id="GO:0080188">
    <property type="term" value="P:gene silencing by siRNA-directed DNA methylation"/>
    <property type="evidence" value="ECO:0007669"/>
    <property type="project" value="InterPro"/>
</dbReference>
<protein>
    <submittedName>
        <fullName evidence="2">Factor of dna methylation</fullName>
    </submittedName>
</protein>
<reference evidence="2 3" key="1">
    <citation type="submission" date="2020-06" db="EMBL/GenBank/DDBJ databases">
        <title>Transcriptomic and genomic resources for Thalictrum thalictroides and T. hernandezii: Facilitating candidate gene discovery in an emerging model plant lineage.</title>
        <authorList>
            <person name="Arias T."/>
            <person name="Riano-Pachon D.M."/>
            <person name="Di Stilio V.S."/>
        </authorList>
    </citation>
    <scope>NUCLEOTIDE SEQUENCE [LARGE SCALE GENOMIC DNA]</scope>
    <source>
        <strain evidence="3">cv. WT478/WT964</strain>
        <tissue evidence="2">Leaves</tissue>
    </source>
</reference>